<accession>A0A8T0HV13</accession>
<dbReference type="Pfam" id="PF18210">
    <property type="entry name" value="Knl1_RWD_C"/>
    <property type="match status" value="1"/>
</dbReference>
<feature type="region of interest" description="Disordered" evidence="1">
    <location>
        <begin position="525"/>
        <end position="583"/>
    </location>
</feature>
<feature type="compositionally biased region" description="Polar residues" evidence="1">
    <location>
        <begin position="71"/>
        <end position="84"/>
    </location>
</feature>
<feature type="region of interest" description="Disordered" evidence="1">
    <location>
        <begin position="752"/>
        <end position="778"/>
    </location>
</feature>
<organism evidence="3 4">
    <name type="scientific">Ceratodon purpureus</name>
    <name type="common">Fire moss</name>
    <name type="synonym">Dicranum purpureum</name>
    <dbReference type="NCBI Taxonomy" id="3225"/>
    <lineage>
        <taxon>Eukaryota</taxon>
        <taxon>Viridiplantae</taxon>
        <taxon>Streptophyta</taxon>
        <taxon>Embryophyta</taxon>
        <taxon>Bryophyta</taxon>
        <taxon>Bryophytina</taxon>
        <taxon>Bryopsida</taxon>
        <taxon>Dicranidae</taxon>
        <taxon>Pseudoditrichales</taxon>
        <taxon>Ditrichaceae</taxon>
        <taxon>Ceratodon</taxon>
    </lineage>
</organism>
<feature type="compositionally biased region" description="Acidic residues" evidence="1">
    <location>
        <begin position="1042"/>
        <end position="1054"/>
    </location>
</feature>
<feature type="compositionally biased region" description="Basic and acidic residues" evidence="1">
    <location>
        <begin position="542"/>
        <end position="573"/>
    </location>
</feature>
<reference evidence="3" key="1">
    <citation type="submission" date="2020-06" db="EMBL/GenBank/DDBJ databases">
        <title>WGS assembly of Ceratodon purpureus strain R40.</title>
        <authorList>
            <person name="Carey S.B."/>
            <person name="Jenkins J."/>
            <person name="Shu S."/>
            <person name="Lovell J.T."/>
            <person name="Sreedasyam A."/>
            <person name="Maumus F."/>
            <person name="Tiley G.P."/>
            <person name="Fernandez-Pozo N."/>
            <person name="Barry K."/>
            <person name="Chen C."/>
            <person name="Wang M."/>
            <person name="Lipzen A."/>
            <person name="Daum C."/>
            <person name="Saski C.A."/>
            <person name="Payton A.C."/>
            <person name="Mcbreen J.C."/>
            <person name="Conrad R.E."/>
            <person name="Kollar L.M."/>
            <person name="Olsson S."/>
            <person name="Huttunen S."/>
            <person name="Landis J.B."/>
            <person name="Wickett N.J."/>
            <person name="Johnson M.G."/>
            <person name="Rensing S.A."/>
            <person name="Grimwood J."/>
            <person name="Schmutz J."/>
            <person name="Mcdaniel S.F."/>
        </authorList>
    </citation>
    <scope>NUCLEOTIDE SEQUENCE</scope>
    <source>
        <strain evidence="3">R40</strain>
    </source>
</reference>
<dbReference type="Proteomes" id="UP000822688">
    <property type="component" value="Chromosome V"/>
</dbReference>
<gene>
    <name evidence="3" type="ORF">KC19_VG273400</name>
</gene>
<dbReference type="InterPro" id="IPR040850">
    <property type="entry name" value="Knl1_RWD_C"/>
</dbReference>
<keyword evidence="4" id="KW-1185">Reference proteome</keyword>
<feature type="region of interest" description="Disordered" evidence="1">
    <location>
        <begin position="992"/>
        <end position="1070"/>
    </location>
</feature>
<feature type="compositionally biased region" description="Basic and acidic residues" evidence="1">
    <location>
        <begin position="1031"/>
        <end position="1040"/>
    </location>
</feature>
<evidence type="ECO:0000313" key="4">
    <source>
        <dbReference type="Proteomes" id="UP000822688"/>
    </source>
</evidence>
<dbReference type="EMBL" id="CM026426">
    <property type="protein sequence ID" value="KAG0574579.1"/>
    <property type="molecule type" value="Genomic_DNA"/>
</dbReference>
<name>A0A8T0HV13_CERPU</name>
<feature type="region of interest" description="Disordered" evidence="1">
    <location>
        <begin position="58"/>
        <end position="100"/>
    </location>
</feature>
<sequence>MEEQEGVGTPTGEFRAIDHTGTFEIFDGGSAVQNRKRRRSSLRRVSFAEQPLIHVFARDDDYETPPEGTMSHLSAQSTPTSVSRSPKRRSERLAAARGGWQDENEVDKENVAVSVGSNARQSRRGRRPLALRNVQKEMEEEFLKPSNWLDDHENSAFGSCDDNSGPVDIRHITFDNQRAELEDDDNMTMDSQVFHTRVSLMKQQPLTRLPEACITPGMLSDMESIYGQHTERSEAWRERHAVSNRVRQVQEEPTWHRGDGRVSDMSESSFDELSIIRVLAKKRTAAKELSIVESADNALEGRDHWVEDDARSQGKLRDVEIRSGPLLDMDDAVSMDTSSPQLMGRRRKSFADEREQVSEMRSLHASEGLDVTQLQGMQSSKLQGQSEFQVTRRITKKGASMFDYDCTVATEASSQSHGVGNDSTMEIDSGTDERLSMRGMQRSVILKESEATVPEHTARESIRQAAEHSAPLDIENVALNPSVTFGASEDSPMPLKQYERKLERMSTTSAVKDIPVTSVPQMDFKSQLSSSRGHVQLLPEESPVRQRIDRYGQGSDRQESHSEHRMGNKESRKSNSLQPRDGFVSQGIEPETLLSAPDENTESMDITRAWNERELQHTSVPTKSSDSAKSFVWLNKDQRMDMSDVDMMEKYQEGITEAMPKLAFVMGGYNCDSPSAEPLNRILQRKSGNDGEDSPVHGVTAEINTEEALSSRKGDDVARNGVSVERETVSNPGLDEDTDGLPFSFGRKRAGFQNPEDTFSFRGHQKNTRETSVSPSMEQNVMPKPIVSKVRERVNIIEANLRNQCAPHNPERDFQDEDTTAEYPDQHDWSAEVCSDMSTTPLSPRPSYFQRLGTKSQAVPVLLETGLTDSPSIEDGITAAIPNVQDLLAADARTPESELGWNPRKIDWSTQISTRQDSGDQEGLLQPGTNQMEDETMHSMPDKLCTPTAQADKNDTFEYMTEEAANTLNQVSHTKEVRNSVARTMLLRMLSPKEDARAQAESSSDVESQQSLRRTLQFQPESDSQLQSQSSRRDADHQISAEDLDGIMEVDSAENADKETNSTESKLETLRQESRRQKLLQEMQVAQERLVALERRSKELRERAHDCHKAIAKRCWNDSCFKTNASAAFCSQAHVSELKKRCQLLNCMLGWDLETTKTGANQVLHEFRYWSLLTYSIFEQKEEKFETTISRSSICLNEESINQVYRHMNASLVWRWFLSRNEEATQLRSLFYHAQDVHFKVVMLTDLMEEVNKCRKYLVVPHFRIQTGTGLHLGLQFADSELLFDFLLILDMKQVSHMRYSKGHELNCATEVNQKLDCILEMESAGRSVGMKITEAEIKSALASVIPGRHLLLRVCASINALIIRKKESVS</sequence>
<comment type="caution">
    <text evidence="3">The sequence shown here is derived from an EMBL/GenBank/DDBJ whole genome shotgun (WGS) entry which is preliminary data.</text>
</comment>
<feature type="region of interest" description="Disordered" evidence="1">
    <location>
        <begin position="912"/>
        <end position="937"/>
    </location>
</feature>
<evidence type="ECO:0000256" key="1">
    <source>
        <dbReference type="SAM" id="MobiDB-lite"/>
    </source>
</evidence>
<proteinExistence type="predicted"/>
<feature type="compositionally biased region" description="Basic and acidic residues" evidence="1">
    <location>
        <begin position="1055"/>
        <end position="1070"/>
    </location>
</feature>
<feature type="compositionally biased region" description="Polar residues" evidence="1">
    <location>
        <begin position="1000"/>
        <end position="1021"/>
    </location>
</feature>
<feature type="domain" description="Knl1 C-terminal RWD" evidence="2">
    <location>
        <begin position="1087"/>
        <end position="1186"/>
    </location>
</feature>
<dbReference type="PANTHER" id="PTHR35707:SF1">
    <property type="entry name" value="SPC7 KINETOCHORE PROTEIN DOMAIN-CONTAINING PROTEIN"/>
    <property type="match status" value="1"/>
</dbReference>
<protein>
    <recommendedName>
        <fullName evidence="2">Knl1 C-terminal RWD domain-containing protein</fullName>
    </recommendedName>
</protein>
<evidence type="ECO:0000259" key="2">
    <source>
        <dbReference type="Pfam" id="PF18210"/>
    </source>
</evidence>
<dbReference type="PANTHER" id="PTHR35707">
    <property type="entry name" value="OS06G0608100 PROTEIN"/>
    <property type="match status" value="1"/>
</dbReference>
<evidence type="ECO:0000313" key="3">
    <source>
        <dbReference type="EMBL" id="KAG0574579.1"/>
    </source>
</evidence>